<name>A0A397VM74_9GLOM</name>
<dbReference type="Proteomes" id="UP000266673">
    <property type="component" value="Unassembled WGS sequence"/>
</dbReference>
<accession>A0A397VM74</accession>
<reference evidence="1 2" key="1">
    <citation type="submission" date="2018-06" db="EMBL/GenBank/DDBJ databases">
        <title>Comparative genomics reveals the genomic features of Rhizophagus irregularis, R. cerebriforme, R. diaphanum and Gigaspora rosea, and their symbiotic lifestyle signature.</title>
        <authorList>
            <person name="Morin E."/>
            <person name="San Clemente H."/>
            <person name="Chen E.C.H."/>
            <person name="De La Providencia I."/>
            <person name="Hainaut M."/>
            <person name="Kuo A."/>
            <person name="Kohler A."/>
            <person name="Murat C."/>
            <person name="Tang N."/>
            <person name="Roy S."/>
            <person name="Loubradou J."/>
            <person name="Henrissat B."/>
            <person name="Grigoriev I.V."/>
            <person name="Corradi N."/>
            <person name="Roux C."/>
            <person name="Martin F.M."/>
        </authorList>
    </citation>
    <scope>NUCLEOTIDE SEQUENCE [LARGE SCALE GENOMIC DNA]</scope>
    <source>
        <strain evidence="1 2">DAOM 194757</strain>
    </source>
</reference>
<protein>
    <submittedName>
        <fullName evidence="1">Uncharacterized protein</fullName>
    </submittedName>
</protein>
<comment type="caution">
    <text evidence="1">The sequence shown here is derived from an EMBL/GenBank/DDBJ whole genome shotgun (WGS) entry which is preliminary data.</text>
</comment>
<proteinExistence type="predicted"/>
<gene>
    <name evidence="1" type="ORF">C2G38_2170865</name>
</gene>
<dbReference type="OrthoDB" id="2431762at2759"/>
<dbReference type="AlphaFoldDB" id="A0A397VM74"/>
<evidence type="ECO:0000313" key="2">
    <source>
        <dbReference type="Proteomes" id="UP000266673"/>
    </source>
</evidence>
<keyword evidence="2" id="KW-1185">Reference proteome</keyword>
<sequence length="128" mass="14460">MHSGFKIDSLTYEGSLQKKEIPAFEWSNHAESFVEQRNNVTDYLTKHLGELLPKDVVILDVANNKGFINTYGRGTTDIAPVERSSIDSLTPRTGIHAIIELKKKNPIIPHKANYIRNDSSGLVREKRD</sequence>
<dbReference type="EMBL" id="QKWP01000254">
    <property type="protein sequence ID" value="RIB23584.1"/>
    <property type="molecule type" value="Genomic_DNA"/>
</dbReference>
<evidence type="ECO:0000313" key="1">
    <source>
        <dbReference type="EMBL" id="RIB23584.1"/>
    </source>
</evidence>
<organism evidence="1 2">
    <name type="scientific">Gigaspora rosea</name>
    <dbReference type="NCBI Taxonomy" id="44941"/>
    <lineage>
        <taxon>Eukaryota</taxon>
        <taxon>Fungi</taxon>
        <taxon>Fungi incertae sedis</taxon>
        <taxon>Mucoromycota</taxon>
        <taxon>Glomeromycotina</taxon>
        <taxon>Glomeromycetes</taxon>
        <taxon>Diversisporales</taxon>
        <taxon>Gigasporaceae</taxon>
        <taxon>Gigaspora</taxon>
    </lineage>
</organism>